<accession>A0A1M7KFA5</accession>
<evidence type="ECO:0000313" key="3">
    <source>
        <dbReference type="Proteomes" id="UP000184206"/>
    </source>
</evidence>
<evidence type="ECO:0000313" key="2">
    <source>
        <dbReference type="EMBL" id="SHM63512.1"/>
    </source>
</evidence>
<dbReference type="STRING" id="1123231.SAMN02745189_02514"/>
<keyword evidence="2" id="KW-0863">Zinc-finger</keyword>
<protein>
    <submittedName>
        <fullName evidence="2">Zinc-finger of transposase IS204/IS1001/IS1096/IS1165</fullName>
    </submittedName>
</protein>
<proteinExistence type="predicted"/>
<name>A0A1M7KFA5_9BACL</name>
<gene>
    <name evidence="2" type="ORF">SAMN02745189_02514</name>
</gene>
<feature type="domain" description="Transposase IS204/IS1001/IS1096/IS1165 zinc-finger" evidence="1">
    <location>
        <begin position="35"/>
        <end position="78"/>
    </location>
</feature>
<dbReference type="Proteomes" id="UP000184206">
    <property type="component" value="Unassembled WGS sequence"/>
</dbReference>
<sequence>MHTQFVDLDPHLIILSHTEATDGLTYIITVDSKSAGCPKCGQVSHKRHSAYMRIIDDLPIQGKPVHLYLKTRKWLCANAFCEFKVFTERFEWLRPHRHRTARLDDALRTIAFSTNCIEAAQVTRILGMPVSHDTLLRLIHTTETPAAHSPFCRY</sequence>
<dbReference type="EMBL" id="FRCF01000017">
    <property type="protein sequence ID" value="SHM63512.1"/>
    <property type="molecule type" value="Genomic_DNA"/>
</dbReference>
<dbReference type="Pfam" id="PF14690">
    <property type="entry name" value="Zn_ribbon_ISL3"/>
    <property type="match status" value="1"/>
</dbReference>
<keyword evidence="2" id="KW-0479">Metal-binding</keyword>
<keyword evidence="3" id="KW-1185">Reference proteome</keyword>
<evidence type="ECO:0000259" key="1">
    <source>
        <dbReference type="Pfam" id="PF14690"/>
    </source>
</evidence>
<dbReference type="GO" id="GO:0008270">
    <property type="term" value="F:zinc ion binding"/>
    <property type="evidence" value="ECO:0007669"/>
    <property type="project" value="UniProtKB-KW"/>
</dbReference>
<organism evidence="2 3">
    <name type="scientific">Lacicoccus alkaliphilus DSM 16010</name>
    <dbReference type="NCBI Taxonomy" id="1123231"/>
    <lineage>
        <taxon>Bacteria</taxon>
        <taxon>Bacillati</taxon>
        <taxon>Bacillota</taxon>
        <taxon>Bacilli</taxon>
        <taxon>Bacillales</taxon>
        <taxon>Salinicoccaceae</taxon>
        <taxon>Lacicoccus</taxon>
    </lineage>
</organism>
<reference evidence="2 3" key="1">
    <citation type="submission" date="2016-11" db="EMBL/GenBank/DDBJ databases">
        <authorList>
            <person name="Jaros S."/>
            <person name="Januszkiewicz K."/>
            <person name="Wedrychowicz H."/>
        </authorList>
    </citation>
    <scope>NUCLEOTIDE SEQUENCE [LARGE SCALE GENOMIC DNA]</scope>
    <source>
        <strain evidence="2 3">DSM 16010</strain>
    </source>
</reference>
<dbReference type="AlphaFoldDB" id="A0A1M7KFA5"/>
<dbReference type="InterPro" id="IPR029261">
    <property type="entry name" value="Transposase_Znf"/>
</dbReference>
<keyword evidence="2" id="KW-0862">Zinc</keyword>